<keyword evidence="1" id="KW-0479">Metal-binding</keyword>
<dbReference type="InterPro" id="IPR007822">
    <property type="entry name" value="LANC-like"/>
</dbReference>
<dbReference type="SMART" id="SM01260">
    <property type="entry name" value="LANC_like"/>
    <property type="match status" value="1"/>
</dbReference>
<dbReference type="Gene3D" id="1.50.10.20">
    <property type="match status" value="1"/>
</dbReference>
<name>A0A7Y9X8V8_9ACTN</name>
<comment type="caution">
    <text evidence="2">The sequence shown here is derived from an EMBL/GenBank/DDBJ whole genome shotgun (WGS) entry which is preliminary data.</text>
</comment>
<dbReference type="RefSeq" id="WP_179809282.1">
    <property type="nucleotide sequence ID" value="NZ_JACCHL010000001.1"/>
</dbReference>
<feature type="binding site" evidence="1">
    <location>
        <position position="286"/>
    </location>
    <ligand>
        <name>Zn(2+)</name>
        <dbReference type="ChEBI" id="CHEBI:29105"/>
    </ligand>
</feature>
<protein>
    <recommendedName>
        <fullName evidence="4">Lanthionine synthetase</fullName>
    </recommendedName>
</protein>
<evidence type="ECO:0000256" key="1">
    <source>
        <dbReference type="PIRSR" id="PIRSR607822-1"/>
    </source>
</evidence>
<gene>
    <name evidence="2" type="ORF">HNR06_000945</name>
</gene>
<evidence type="ECO:0008006" key="4">
    <source>
        <dbReference type="Google" id="ProtNLM"/>
    </source>
</evidence>
<dbReference type="CDD" id="cd04793">
    <property type="entry name" value="LanC"/>
    <property type="match status" value="1"/>
</dbReference>
<feature type="binding site" evidence="1">
    <location>
        <position position="336"/>
    </location>
    <ligand>
        <name>Zn(2+)</name>
        <dbReference type="ChEBI" id="CHEBI:29105"/>
    </ligand>
</feature>
<dbReference type="GO" id="GO:0031179">
    <property type="term" value="P:peptide modification"/>
    <property type="evidence" value="ECO:0007669"/>
    <property type="project" value="InterPro"/>
</dbReference>
<reference evidence="2 3" key="1">
    <citation type="submission" date="2020-07" db="EMBL/GenBank/DDBJ databases">
        <title>Sequencing the genomes of 1000 actinobacteria strains.</title>
        <authorList>
            <person name="Klenk H.-P."/>
        </authorList>
    </citation>
    <scope>NUCLEOTIDE SEQUENCE [LARGE SCALE GENOMIC DNA]</scope>
    <source>
        <strain evidence="2 3">DSM 45278</strain>
    </source>
</reference>
<sequence>MTATLTRAAAVAAAVADHLATPDQGRALAGDRWWPQSLAHGAAGVALLHIERARAGESSWDRAREWLACAVSDGVDASVSAHLYYGLPAVAFVVHQAATVRPEYERERDRLDAALAQIVIRRLERAHTRIDAGRLPVLAEFDTIRGLAGLGALLLVRQDNRELLELARRVLTYLVRLTEPVTADGQELPGWWTLVGPSGRESAEFPGGHANTGMAHGIAGPLTTLAVALGHGIEVEDHAEAIKRILAWLDTWQQESRGGVWWPYWITRAQLDGTQALVGPQRPSWCYGTAGLAHAQLLAASALGDNDRQVRAHKVLTDTFSTALTAGTVADSSLCHGYAGLALLAHNTGTGDTRRLCAPIVNDNDPDVAAHRLLTESGIGFLEGGAGTAMALHSLTTASPHWGWSAFLLTAPEESPLS</sequence>
<evidence type="ECO:0000313" key="2">
    <source>
        <dbReference type="EMBL" id="NYH51356.1"/>
    </source>
</evidence>
<dbReference type="InterPro" id="IPR033889">
    <property type="entry name" value="LanC"/>
</dbReference>
<dbReference type="GO" id="GO:0046872">
    <property type="term" value="F:metal ion binding"/>
    <property type="evidence" value="ECO:0007669"/>
    <property type="project" value="UniProtKB-KW"/>
</dbReference>
<accession>A0A7Y9X8V8</accession>
<dbReference type="AlphaFoldDB" id="A0A7Y9X8V8"/>
<keyword evidence="1" id="KW-0862">Zinc</keyword>
<dbReference type="Pfam" id="PF05147">
    <property type="entry name" value="LANC_like"/>
    <property type="match status" value="1"/>
</dbReference>
<dbReference type="SUPFAM" id="SSF158745">
    <property type="entry name" value="LanC-like"/>
    <property type="match status" value="1"/>
</dbReference>
<dbReference type="Proteomes" id="UP000584931">
    <property type="component" value="Unassembled WGS sequence"/>
</dbReference>
<proteinExistence type="predicted"/>
<dbReference type="PRINTS" id="PR01950">
    <property type="entry name" value="LANCSUPER"/>
</dbReference>
<organism evidence="2 3">
    <name type="scientific">Nocardiopsis sinuspersici</name>
    <dbReference type="NCBI Taxonomy" id="501010"/>
    <lineage>
        <taxon>Bacteria</taxon>
        <taxon>Bacillati</taxon>
        <taxon>Actinomycetota</taxon>
        <taxon>Actinomycetes</taxon>
        <taxon>Streptosporangiales</taxon>
        <taxon>Nocardiopsidaceae</taxon>
        <taxon>Nocardiopsis</taxon>
    </lineage>
</organism>
<dbReference type="PRINTS" id="PR01955">
    <property type="entry name" value="LANCFRANKIA"/>
</dbReference>
<evidence type="ECO:0000313" key="3">
    <source>
        <dbReference type="Proteomes" id="UP000584931"/>
    </source>
</evidence>
<feature type="binding site" evidence="1">
    <location>
        <position position="335"/>
    </location>
    <ligand>
        <name>Zn(2+)</name>
        <dbReference type="ChEBI" id="CHEBI:29105"/>
    </ligand>
</feature>
<dbReference type="EMBL" id="JACCHL010000001">
    <property type="protein sequence ID" value="NYH51356.1"/>
    <property type="molecule type" value="Genomic_DNA"/>
</dbReference>